<dbReference type="GO" id="GO:0022857">
    <property type="term" value="F:transmembrane transporter activity"/>
    <property type="evidence" value="ECO:0007669"/>
    <property type="project" value="InterPro"/>
</dbReference>
<feature type="transmembrane region" description="Helical" evidence="10">
    <location>
        <begin position="385"/>
        <end position="404"/>
    </location>
</feature>
<dbReference type="Proteomes" id="UP001271007">
    <property type="component" value="Unassembled WGS sequence"/>
</dbReference>
<dbReference type="AlphaFoldDB" id="A0AAJ0G6E2"/>
<feature type="region of interest" description="Disordered" evidence="9">
    <location>
        <begin position="1"/>
        <end position="63"/>
    </location>
</feature>
<evidence type="ECO:0000256" key="3">
    <source>
        <dbReference type="ARBA" id="ARBA00022989"/>
    </source>
</evidence>
<dbReference type="PANTHER" id="PTHR23502">
    <property type="entry name" value="MAJOR FACILITATOR SUPERFAMILY"/>
    <property type="match status" value="1"/>
</dbReference>
<comment type="similarity">
    <text evidence="5">Belongs to the major facilitator superfamily. CAR1 family.</text>
</comment>
<evidence type="ECO:0000256" key="1">
    <source>
        <dbReference type="ARBA" id="ARBA00004141"/>
    </source>
</evidence>
<sequence>MDDPEKGHGQDDDVTIQKPEPTPESTTSADRSIEDGHEHPEGTSAPVSNPQSVLVDWDGPDDPLSPQNFSRPKKFLITCTMAGLNLTFTFGSSIFSAATLQTSKRFDVSPEVMVLATSLYLLGFGIGPTLFGPLSELYGRKRPLFAGFIIFAILQIPVAVATNIQSVMIFRFLQGFFGSSTVAIVGGALADFWNARERGFAMPSFAGTLFAGPIFGPIVGAFVVDSYLGWRWTQWITLILAGFLGTIAFIFVPETYAPVLLSQKAARLRHETGNWALHAKHEERKVDFNEIATKYLVRPAKMMFLEPILALLTFYMSFVFGSVYLFFEAYPVSFSEERGMSPGVASLTLISILIGVFCGCALLAFTTTTRLAPNPQEGRYQETRLLLMIVGAAVLPVSLFWFAWTSFPSINPWPQIIAGVPIGFSVIVITLQGLNYIIDCYTVNANSALAAMTFVRSWFGAGFPLFAAIMFHKLGVPILFYKFGAKIRGMSKYVPS</sequence>
<dbReference type="InterPro" id="IPR036259">
    <property type="entry name" value="MFS_trans_sf"/>
</dbReference>
<evidence type="ECO:0000256" key="9">
    <source>
        <dbReference type="SAM" id="MobiDB-lite"/>
    </source>
</evidence>
<dbReference type="EMBL" id="JAWDJX010000038">
    <property type="protein sequence ID" value="KAK3049624.1"/>
    <property type="molecule type" value="Genomic_DNA"/>
</dbReference>
<evidence type="ECO:0000256" key="2">
    <source>
        <dbReference type="ARBA" id="ARBA00022692"/>
    </source>
</evidence>
<keyword evidence="13" id="KW-1185">Reference proteome</keyword>
<organism evidence="12 13">
    <name type="scientific">Extremus antarcticus</name>
    <dbReference type="NCBI Taxonomy" id="702011"/>
    <lineage>
        <taxon>Eukaryota</taxon>
        <taxon>Fungi</taxon>
        <taxon>Dikarya</taxon>
        <taxon>Ascomycota</taxon>
        <taxon>Pezizomycotina</taxon>
        <taxon>Dothideomycetes</taxon>
        <taxon>Dothideomycetidae</taxon>
        <taxon>Mycosphaerellales</taxon>
        <taxon>Extremaceae</taxon>
        <taxon>Extremus</taxon>
    </lineage>
</organism>
<feature type="transmembrane region" description="Helical" evidence="10">
    <location>
        <begin position="235"/>
        <end position="261"/>
    </location>
</feature>
<dbReference type="InterPro" id="IPR011701">
    <property type="entry name" value="MFS"/>
</dbReference>
<feature type="transmembrane region" description="Helical" evidence="10">
    <location>
        <begin position="308"/>
        <end position="327"/>
    </location>
</feature>
<dbReference type="PROSITE" id="PS50850">
    <property type="entry name" value="MFS"/>
    <property type="match status" value="1"/>
</dbReference>
<feature type="transmembrane region" description="Helical" evidence="10">
    <location>
        <begin position="465"/>
        <end position="483"/>
    </location>
</feature>
<keyword evidence="4 10" id="KW-0472">Membrane</keyword>
<reference evidence="12" key="1">
    <citation type="submission" date="2023-04" db="EMBL/GenBank/DDBJ databases">
        <title>Black Yeasts Isolated from many extreme environments.</title>
        <authorList>
            <person name="Coleine C."/>
            <person name="Stajich J.E."/>
            <person name="Selbmann L."/>
        </authorList>
    </citation>
    <scope>NUCLEOTIDE SEQUENCE</scope>
    <source>
        <strain evidence="12">CCFEE 5312</strain>
    </source>
</reference>
<dbReference type="CDD" id="cd17323">
    <property type="entry name" value="MFS_Tpo1_MDR_like"/>
    <property type="match status" value="1"/>
</dbReference>
<dbReference type="GO" id="GO:0005886">
    <property type="term" value="C:plasma membrane"/>
    <property type="evidence" value="ECO:0007669"/>
    <property type="project" value="TreeGrafter"/>
</dbReference>
<feature type="transmembrane region" description="Helical" evidence="10">
    <location>
        <begin position="75"/>
        <end position="100"/>
    </location>
</feature>
<dbReference type="InterPro" id="IPR020846">
    <property type="entry name" value="MFS_dom"/>
</dbReference>
<feature type="transmembrane region" description="Helical" evidence="10">
    <location>
        <begin position="205"/>
        <end position="223"/>
    </location>
</feature>
<name>A0AAJ0G6E2_9PEZI</name>
<feature type="transmembrane region" description="Helical" evidence="10">
    <location>
        <begin position="112"/>
        <end position="132"/>
    </location>
</feature>
<accession>A0AAJ0G6E2</accession>
<comment type="caution">
    <text evidence="12">The sequence shown here is derived from an EMBL/GenBank/DDBJ whole genome shotgun (WGS) entry which is preliminary data.</text>
</comment>
<evidence type="ECO:0000256" key="8">
    <source>
        <dbReference type="ARBA" id="ARBA00077167"/>
    </source>
</evidence>
<feature type="transmembrane region" description="Helical" evidence="10">
    <location>
        <begin position="347"/>
        <end position="365"/>
    </location>
</feature>
<proteinExistence type="inferred from homology"/>
<evidence type="ECO:0000256" key="6">
    <source>
        <dbReference type="ARBA" id="ARBA00053977"/>
    </source>
</evidence>
<evidence type="ECO:0000256" key="7">
    <source>
        <dbReference type="ARBA" id="ARBA00069139"/>
    </source>
</evidence>
<feature type="transmembrane region" description="Helical" evidence="10">
    <location>
        <begin position="172"/>
        <end position="193"/>
    </location>
</feature>
<dbReference type="SUPFAM" id="SSF103473">
    <property type="entry name" value="MFS general substrate transporter"/>
    <property type="match status" value="1"/>
</dbReference>
<dbReference type="PANTHER" id="PTHR23502:SF47">
    <property type="entry name" value="MAJOR FACILITATOR SUPERFAMILY (MFS) PROFILE DOMAIN-CONTAINING PROTEIN-RELATED"/>
    <property type="match status" value="1"/>
</dbReference>
<feature type="compositionally biased region" description="Basic and acidic residues" evidence="9">
    <location>
        <begin position="31"/>
        <end position="41"/>
    </location>
</feature>
<keyword evidence="3 10" id="KW-1133">Transmembrane helix</keyword>
<comment type="subcellular location">
    <subcellularLocation>
        <location evidence="1">Membrane</location>
        <topology evidence="1">Multi-pass membrane protein</topology>
    </subcellularLocation>
</comment>
<evidence type="ECO:0000256" key="10">
    <source>
        <dbReference type="SAM" id="Phobius"/>
    </source>
</evidence>
<feature type="domain" description="Major facilitator superfamily (MFS) profile" evidence="11">
    <location>
        <begin position="75"/>
        <end position="496"/>
    </location>
</feature>
<evidence type="ECO:0000256" key="4">
    <source>
        <dbReference type="ARBA" id="ARBA00023136"/>
    </source>
</evidence>
<dbReference type="Pfam" id="PF07690">
    <property type="entry name" value="MFS_1"/>
    <property type="match status" value="1"/>
</dbReference>
<gene>
    <name evidence="12" type="ORF">LTR09_009045</name>
</gene>
<evidence type="ECO:0000313" key="12">
    <source>
        <dbReference type="EMBL" id="KAK3049624.1"/>
    </source>
</evidence>
<dbReference type="FunFam" id="1.20.1250.20:FF:000011">
    <property type="entry name" value="MFS multidrug transporter, putative"/>
    <property type="match status" value="1"/>
</dbReference>
<evidence type="ECO:0000259" key="11">
    <source>
        <dbReference type="PROSITE" id="PS50850"/>
    </source>
</evidence>
<protein>
    <recommendedName>
        <fullName evidence="7">Cercosporin MFS transporter CTB4</fullName>
    </recommendedName>
    <alternativeName>
        <fullName evidence="8">Cercosporin toxin biosynthesis cluster protein 4</fullName>
    </alternativeName>
</protein>
<feature type="transmembrane region" description="Helical" evidence="10">
    <location>
        <begin position="416"/>
        <end position="434"/>
    </location>
</feature>
<feature type="compositionally biased region" description="Basic and acidic residues" evidence="9">
    <location>
        <begin position="1"/>
        <end position="11"/>
    </location>
</feature>
<dbReference type="Gene3D" id="1.20.1250.20">
    <property type="entry name" value="MFS general substrate transporter like domains"/>
    <property type="match status" value="1"/>
</dbReference>
<feature type="transmembrane region" description="Helical" evidence="10">
    <location>
        <begin position="144"/>
        <end position="166"/>
    </location>
</feature>
<comment type="function">
    <text evidence="6">MFS transporter; part of the gene cluster that mediates the biosynthesis of cercosporin, a light-activated, non-host-selective toxin. The perylenequinone chromophore of cercosporin absorbs light energy to attain an electronically-activated triplet state and produces active oxygen species such as the hydroxyl radical, superoxide, hydrogen peroxide or singlet oxygen upon reaction with oxygen molecules. These reactive oxygen species cause damage to various cellular components including lipids, proteins and nucleic acids. Responsible for secretion and accumulation of cercosporin, but does not play any roles in self-protection against the toxicity of cercosporin.</text>
</comment>
<evidence type="ECO:0000313" key="13">
    <source>
        <dbReference type="Proteomes" id="UP001271007"/>
    </source>
</evidence>
<keyword evidence="2 10" id="KW-0812">Transmembrane</keyword>
<evidence type="ECO:0000256" key="5">
    <source>
        <dbReference type="ARBA" id="ARBA00038347"/>
    </source>
</evidence>